<name>A0A3R8U9S4_9GAMM</name>
<sequence>MTAKKNAKIAADLITEKALAALANCNSLRSMHDTSKKLITEHQLGLAFDPKRNNSFEMPTGLLICNMAESIRTALDADAVQGFASAYLAGDYVEPMGVVAEGGKLRVVAGFARYAGLMMAIASGADIKRVWVTQVEGGRAKELVRQLVSNQQVQASPLELAAAYRELIEVHGFSVGDLATAIHRKETHIRKMLSLDNVAPEVKEMVAKGQASVTAVLTADKHCKATGQDTVVHMRDQLTKAQRNGSAKITSKSVGAPAALYGRKDLDVAAPVLVQLADQLEKAIPFMAAAPGSVKVELTLDGSAMNLQDLTQALANLRAAFLTAQVGSALIADVG</sequence>
<accession>A0A3R8U9S4</accession>
<reference evidence="2 3" key="1">
    <citation type="submission" date="2018-10" db="EMBL/GenBank/DDBJ databases">
        <title>Transmission dynamics of multidrug resistant bacteria on intensive care unit surfaces.</title>
        <authorList>
            <person name="D'Souza A.W."/>
            <person name="Potter R.F."/>
            <person name="Wallace M."/>
            <person name="Shupe A."/>
            <person name="Patel S."/>
            <person name="Sun S."/>
            <person name="Gul D."/>
            <person name="Kwon J.H."/>
            <person name="Andleeb S."/>
            <person name="Burnham C.-A.D."/>
            <person name="Dantas G."/>
        </authorList>
    </citation>
    <scope>NUCLEOTIDE SEQUENCE [LARGE SCALE GENOMIC DNA]</scope>
    <source>
        <strain evidence="2 3">PX_177</strain>
    </source>
</reference>
<dbReference type="SUPFAM" id="SSF109709">
    <property type="entry name" value="KorB DNA-binding domain-like"/>
    <property type="match status" value="1"/>
</dbReference>
<dbReference type="Gene3D" id="1.10.10.2830">
    <property type="match status" value="1"/>
</dbReference>
<gene>
    <name evidence="2" type="ORF">EGJ28_16495</name>
</gene>
<evidence type="ECO:0000259" key="1">
    <source>
        <dbReference type="Pfam" id="PF17762"/>
    </source>
</evidence>
<dbReference type="Pfam" id="PF17762">
    <property type="entry name" value="HTH_ParB"/>
    <property type="match status" value="1"/>
</dbReference>
<proteinExistence type="predicted"/>
<dbReference type="RefSeq" id="WP_041109936.1">
    <property type="nucleotide sequence ID" value="NZ_RHQL01000010.1"/>
</dbReference>
<feature type="domain" description="ParB/Spo0J HTH" evidence="1">
    <location>
        <begin position="156"/>
        <end position="212"/>
    </location>
</feature>
<organism evidence="2 3">
    <name type="scientific">Stutzerimonas xanthomarina</name>
    <dbReference type="NCBI Taxonomy" id="271420"/>
    <lineage>
        <taxon>Bacteria</taxon>
        <taxon>Pseudomonadati</taxon>
        <taxon>Pseudomonadota</taxon>
        <taxon>Gammaproteobacteria</taxon>
        <taxon>Pseudomonadales</taxon>
        <taxon>Pseudomonadaceae</taxon>
        <taxon>Stutzerimonas</taxon>
    </lineage>
</organism>
<protein>
    <submittedName>
        <fullName evidence="2">ParB/RepB/Spo0J family partition protein</fullName>
    </submittedName>
</protein>
<evidence type="ECO:0000313" key="3">
    <source>
        <dbReference type="Proteomes" id="UP000276506"/>
    </source>
</evidence>
<evidence type="ECO:0000313" key="2">
    <source>
        <dbReference type="EMBL" id="RRV08863.1"/>
    </source>
</evidence>
<comment type="caution">
    <text evidence="2">The sequence shown here is derived from an EMBL/GenBank/DDBJ whole genome shotgun (WGS) entry which is preliminary data.</text>
</comment>
<dbReference type="PANTHER" id="PTHR33375">
    <property type="entry name" value="CHROMOSOME-PARTITIONING PROTEIN PARB-RELATED"/>
    <property type="match status" value="1"/>
</dbReference>
<dbReference type="EMBL" id="RHQL01000010">
    <property type="protein sequence ID" value="RRV08863.1"/>
    <property type="molecule type" value="Genomic_DNA"/>
</dbReference>
<dbReference type="AlphaFoldDB" id="A0A3R8U9S4"/>
<dbReference type="GO" id="GO:0007059">
    <property type="term" value="P:chromosome segregation"/>
    <property type="evidence" value="ECO:0007669"/>
    <property type="project" value="TreeGrafter"/>
</dbReference>
<dbReference type="InterPro" id="IPR041468">
    <property type="entry name" value="HTH_ParB/Spo0J"/>
</dbReference>
<dbReference type="Proteomes" id="UP000276506">
    <property type="component" value="Unassembled WGS sequence"/>
</dbReference>
<dbReference type="PANTHER" id="PTHR33375:SF1">
    <property type="entry name" value="CHROMOSOME-PARTITIONING PROTEIN PARB-RELATED"/>
    <property type="match status" value="1"/>
</dbReference>
<dbReference type="GO" id="GO:0005694">
    <property type="term" value="C:chromosome"/>
    <property type="evidence" value="ECO:0007669"/>
    <property type="project" value="TreeGrafter"/>
</dbReference>
<dbReference type="InterPro" id="IPR050336">
    <property type="entry name" value="Chromosome_partition/occlusion"/>
</dbReference>